<dbReference type="EMBL" id="WMBR01000001">
    <property type="protein sequence ID" value="MXP19777.1"/>
    <property type="molecule type" value="Genomic_DNA"/>
</dbReference>
<evidence type="ECO:0000259" key="5">
    <source>
        <dbReference type="Pfam" id="PF01212"/>
    </source>
</evidence>
<dbReference type="PIRSF" id="PIRSF038940">
    <property type="entry name" value="Low_specificity_LTA"/>
    <property type="match status" value="1"/>
</dbReference>
<dbReference type="InterPro" id="IPR015422">
    <property type="entry name" value="PyrdxlP-dep_Trfase_small"/>
</dbReference>
<dbReference type="AlphaFoldDB" id="A0A6L7GK15"/>
<dbReference type="Gene3D" id="3.90.1150.10">
    <property type="entry name" value="Aspartate Aminotransferase, domain 1"/>
    <property type="match status" value="1"/>
</dbReference>
<dbReference type="GO" id="GO:0006567">
    <property type="term" value="P:L-threonine catabolic process"/>
    <property type="evidence" value="ECO:0007669"/>
    <property type="project" value="UniProtKB-UniRule"/>
</dbReference>
<comment type="caution">
    <text evidence="6">The sequence shown here is derived from an EMBL/GenBank/DDBJ whole genome shotgun (WGS) entry which is preliminary data.</text>
</comment>
<gene>
    <name evidence="6" type="ORF">GIY30_00160</name>
</gene>
<evidence type="ECO:0000256" key="1">
    <source>
        <dbReference type="ARBA" id="ARBA00001933"/>
    </source>
</evidence>
<dbReference type="Proteomes" id="UP000475545">
    <property type="component" value="Unassembled WGS sequence"/>
</dbReference>
<dbReference type="EC" id="4.1.2.48" evidence="4"/>
<feature type="domain" description="Aromatic amino acid beta-eliminating lyase/threonine aldolase" evidence="5">
    <location>
        <begin position="17"/>
        <end position="304"/>
    </location>
</feature>
<evidence type="ECO:0000256" key="4">
    <source>
        <dbReference type="PIRNR" id="PIRNR038940"/>
    </source>
</evidence>
<evidence type="ECO:0000256" key="3">
    <source>
        <dbReference type="ARBA" id="ARBA00022898"/>
    </source>
</evidence>
<organism evidence="6 7">
    <name type="scientific">Gordonia mangrovi</name>
    <dbReference type="NCBI Taxonomy" id="2665643"/>
    <lineage>
        <taxon>Bacteria</taxon>
        <taxon>Bacillati</taxon>
        <taxon>Actinomycetota</taxon>
        <taxon>Actinomycetes</taxon>
        <taxon>Mycobacteriales</taxon>
        <taxon>Gordoniaceae</taxon>
        <taxon>Gordonia</taxon>
    </lineage>
</organism>
<name>A0A6L7GK15_9ACTN</name>
<sequence length="360" mass="37767">MGTASVSGRGTPPAKMFASDNAAGASAEIVDAVAAVSMEAHLAYGNDPVTAAAGERVAEVFGTDVDVHCVSTGSAANSLALSALTRPWGSILCHRSAHIEVDECGGPEFFTGGAKLVLLDGDDGKIDPGELRRAVRHRAGDVHSVQPQVLSLTQATETGSVYSLDEIHTLTGIARDAGLRTHLDGARFANALVHLDVSPAEMSWRCGVDLLSFGITKNGGMTTDAVVSFDGSLRDELAFRVKRAGQLASKLRFESAQVLAYLADDLWLRNARHANMMAQRLVSGLHATSGVAVRGAAQANLVFCDLPDRVIDGLENQGYVFHHGIPEPGVARLVTSHATTTESVDGLLTAIGDLVHDDRG</sequence>
<dbReference type="PANTHER" id="PTHR48097:SF5">
    <property type="entry name" value="LOW SPECIFICITY L-THREONINE ALDOLASE"/>
    <property type="match status" value="1"/>
</dbReference>
<proteinExistence type="inferred from homology"/>
<dbReference type="Gene3D" id="3.40.640.10">
    <property type="entry name" value="Type I PLP-dependent aspartate aminotransferase-like (Major domain)"/>
    <property type="match status" value="1"/>
</dbReference>
<dbReference type="InterPro" id="IPR001597">
    <property type="entry name" value="ArAA_b-elim_lyase/Thr_aldolase"/>
</dbReference>
<keyword evidence="3 4" id="KW-0663">Pyridoxal phosphate</keyword>
<comment type="catalytic activity">
    <reaction evidence="4">
        <text>L-allo-threonine = acetaldehyde + glycine</text>
        <dbReference type="Rhea" id="RHEA:26209"/>
        <dbReference type="ChEBI" id="CHEBI:15343"/>
        <dbReference type="ChEBI" id="CHEBI:57305"/>
        <dbReference type="ChEBI" id="CHEBI:58585"/>
        <dbReference type="EC" id="4.1.2.48"/>
    </reaction>
</comment>
<dbReference type="GO" id="GO:0004793">
    <property type="term" value="F:threonine aldolase activity"/>
    <property type="evidence" value="ECO:0007669"/>
    <property type="project" value="UniProtKB-UniRule"/>
</dbReference>
<protein>
    <recommendedName>
        <fullName evidence="4">L-threonine aldolase</fullName>
        <ecNumber evidence="4">4.1.2.48</ecNumber>
    </recommendedName>
</protein>
<accession>A0A6L7GK15</accession>
<dbReference type="InterPro" id="IPR015424">
    <property type="entry name" value="PyrdxlP-dep_Trfase"/>
</dbReference>
<keyword evidence="4" id="KW-0456">Lyase</keyword>
<dbReference type="InterPro" id="IPR026273">
    <property type="entry name" value="Low_specificity_L-TA_bact"/>
</dbReference>
<evidence type="ECO:0000256" key="2">
    <source>
        <dbReference type="ARBA" id="ARBA00006966"/>
    </source>
</evidence>
<keyword evidence="7" id="KW-1185">Reference proteome</keyword>
<comment type="cofactor">
    <cofactor evidence="1 4">
        <name>pyridoxal 5'-phosphate</name>
        <dbReference type="ChEBI" id="CHEBI:597326"/>
    </cofactor>
</comment>
<dbReference type="InterPro" id="IPR015421">
    <property type="entry name" value="PyrdxlP-dep_Trfase_major"/>
</dbReference>
<dbReference type="Pfam" id="PF01212">
    <property type="entry name" value="Beta_elim_lyase"/>
    <property type="match status" value="1"/>
</dbReference>
<dbReference type="PANTHER" id="PTHR48097">
    <property type="entry name" value="L-THREONINE ALDOLASE-RELATED"/>
    <property type="match status" value="1"/>
</dbReference>
<comment type="function">
    <text evidence="4">Catalyzes the cleavage of L-allo-threonine and L-threonine to glycine and acetaldehyde.</text>
</comment>
<reference evidence="6 7" key="1">
    <citation type="submission" date="2019-11" db="EMBL/GenBank/DDBJ databases">
        <title>Gordonia sp. nov., a novel actinobacterium isolated from mangrove soil in Hainan.</title>
        <authorList>
            <person name="Huang X."/>
            <person name="Xie Y."/>
            <person name="Chu X."/>
            <person name="Xiao K."/>
        </authorList>
    </citation>
    <scope>NUCLEOTIDE SEQUENCE [LARGE SCALE GENOMIC DNA]</scope>
    <source>
        <strain evidence="6 7">HNM0687</strain>
    </source>
</reference>
<dbReference type="RefSeq" id="WP_160899974.1">
    <property type="nucleotide sequence ID" value="NZ_CP102850.1"/>
</dbReference>
<dbReference type="SUPFAM" id="SSF53383">
    <property type="entry name" value="PLP-dependent transferases"/>
    <property type="match status" value="1"/>
</dbReference>
<comment type="similarity">
    <text evidence="2 4">Belongs to the threonine aldolase family.</text>
</comment>
<evidence type="ECO:0000313" key="7">
    <source>
        <dbReference type="Proteomes" id="UP000475545"/>
    </source>
</evidence>
<evidence type="ECO:0000313" key="6">
    <source>
        <dbReference type="EMBL" id="MXP19777.1"/>
    </source>
</evidence>
<comment type="catalytic activity">
    <reaction evidence="4">
        <text>L-threonine = acetaldehyde + glycine</text>
        <dbReference type="Rhea" id="RHEA:19625"/>
        <dbReference type="ChEBI" id="CHEBI:15343"/>
        <dbReference type="ChEBI" id="CHEBI:57305"/>
        <dbReference type="ChEBI" id="CHEBI:57926"/>
        <dbReference type="EC" id="4.1.2.48"/>
    </reaction>
</comment>